<feature type="region of interest" description="Disordered" evidence="1">
    <location>
        <begin position="86"/>
        <end position="114"/>
    </location>
</feature>
<evidence type="ECO:0000313" key="2">
    <source>
        <dbReference type="EMBL" id="KAL1138617.1"/>
    </source>
</evidence>
<keyword evidence="3" id="KW-1185">Reference proteome</keyword>
<proteinExistence type="predicted"/>
<sequence length="114" mass="12844">MATEVIRSKMETSLRISRVEEKPNKDEDVAVLSSFLPPSMMAADPSSRQTQQPFACSLGKQCRLGDPKLTTPGSTLPLTPSIERWMLNPQGRPRHDTNPRRGVRRQLRTRNTSN</sequence>
<accession>A0ABD0YRP1</accession>
<dbReference type="AlphaFoldDB" id="A0ABD0YRP1"/>
<gene>
    <name evidence="2" type="ORF">AAG570_008680</name>
</gene>
<evidence type="ECO:0000256" key="1">
    <source>
        <dbReference type="SAM" id="MobiDB-lite"/>
    </source>
</evidence>
<comment type="caution">
    <text evidence="2">The sequence shown here is derived from an EMBL/GenBank/DDBJ whole genome shotgun (WGS) entry which is preliminary data.</text>
</comment>
<dbReference type="Proteomes" id="UP001558652">
    <property type="component" value="Unassembled WGS sequence"/>
</dbReference>
<evidence type="ECO:0000313" key="3">
    <source>
        <dbReference type="Proteomes" id="UP001558652"/>
    </source>
</evidence>
<dbReference type="EMBL" id="JBFDAA010000003">
    <property type="protein sequence ID" value="KAL1138617.1"/>
    <property type="molecule type" value="Genomic_DNA"/>
</dbReference>
<name>A0ABD0YRP1_9HEMI</name>
<organism evidence="2 3">
    <name type="scientific">Ranatra chinensis</name>
    <dbReference type="NCBI Taxonomy" id="642074"/>
    <lineage>
        <taxon>Eukaryota</taxon>
        <taxon>Metazoa</taxon>
        <taxon>Ecdysozoa</taxon>
        <taxon>Arthropoda</taxon>
        <taxon>Hexapoda</taxon>
        <taxon>Insecta</taxon>
        <taxon>Pterygota</taxon>
        <taxon>Neoptera</taxon>
        <taxon>Paraneoptera</taxon>
        <taxon>Hemiptera</taxon>
        <taxon>Heteroptera</taxon>
        <taxon>Panheteroptera</taxon>
        <taxon>Nepomorpha</taxon>
        <taxon>Nepidae</taxon>
        <taxon>Ranatrinae</taxon>
        <taxon>Ranatra</taxon>
    </lineage>
</organism>
<reference evidence="2 3" key="1">
    <citation type="submission" date="2024-07" db="EMBL/GenBank/DDBJ databases">
        <title>Chromosome-level genome assembly of the water stick insect Ranatra chinensis (Heteroptera: Nepidae).</title>
        <authorList>
            <person name="Liu X."/>
        </authorList>
    </citation>
    <scope>NUCLEOTIDE SEQUENCE [LARGE SCALE GENOMIC DNA]</scope>
    <source>
        <strain evidence="2">Cailab_2021Rc</strain>
        <tissue evidence="2">Muscle</tissue>
    </source>
</reference>
<protein>
    <submittedName>
        <fullName evidence="2">Uncharacterized protein</fullName>
    </submittedName>
</protein>